<dbReference type="PATRIC" id="fig|39960.10.peg.774"/>
<dbReference type="AlphaFoldDB" id="A0A074M5D4"/>
<dbReference type="InterPro" id="IPR021660">
    <property type="entry name" value="DUF3253"/>
</dbReference>
<evidence type="ECO:0000313" key="1">
    <source>
        <dbReference type="EMBL" id="KEO89921.1"/>
    </source>
</evidence>
<accession>A0A074M5D4</accession>
<dbReference type="Gene3D" id="1.10.10.10">
    <property type="entry name" value="Winged helix-like DNA-binding domain superfamily/Winged helix DNA-binding domain"/>
    <property type="match status" value="1"/>
</dbReference>
<evidence type="ECO:0000313" key="2">
    <source>
        <dbReference type="Proteomes" id="UP000027866"/>
    </source>
</evidence>
<dbReference type="InterPro" id="IPR036388">
    <property type="entry name" value="WH-like_DNA-bd_sf"/>
</dbReference>
<proteinExistence type="predicted"/>
<gene>
    <name evidence="1" type="ORF">EH32_02735</name>
</gene>
<dbReference type="InterPro" id="IPR036390">
    <property type="entry name" value="WH_DNA-bd_sf"/>
</dbReference>
<dbReference type="KEGG" id="elq:Ga0102493_111690"/>
<dbReference type="Proteomes" id="UP000027866">
    <property type="component" value="Unassembled WGS sequence"/>
</dbReference>
<comment type="caution">
    <text evidence="1">The sequence shown here is derived from an EMBL/GenBank/DDBJ whole genome shotgun (WGS) entry which is preliminary data.</text>
</comment>
<dbReference type="Pfam" id="PF11625">
    <property type="entry name" value="DUF3253"/>
    <property type="match status" value="1"/>
</dbReference>
<reference evidence="1 2" key="1">
    <citation type="submission" date="2014-04" db="EMBL/GenBank/DDBJ databases">
        <title>A comprehensive comparison of genomes of Erythrobacter spp. Strains.</title>
        <authorList>
            <person name="Zheng Q."/>
        </authorList>
    </citation>
    <scope>NUCLEOTIDE SEQUENCE [LARGE SCALE GENOMIC DNA]</scope>
    <source>
        <strain evidence="1 2">DSM 8509</strain>
    </source>
</reference>
<protein>
    <recommendedName>
        <fullName evidence="3">DUF3253 domain-containing protein</fullName>
    </recommendedName>
</protein>
<dbReference type="SUPFAM" id="SSF46785">
    <property type="entry name" value="Winged helix' DNA-binding domain"/>
    <property type="match status" value="1"/>
</dbReference>
<evidence type="ECO:0008006" key="3">
    <source>
        <dbReference type="Google" id="ProtNLM"/>
    </source>
</evidence>
<keyword evidence="2" id="KW-1185">Reference proteome</keyword>
<organism evidence="1 2">
    <name type="scientific">Erythrobacter litoralis</name>
    <dbReference type="NCBI Taxonomy" id="39960"/>
    <lineage>
        <taxon>Bacteria</taxon>
        <taxon>Pseudomonadati</taxon>
        <taxon>Pseudomonadota</taxon>
        <taxon>Alphaproteobacteria</taxon>
        <taxon>Sphingomonadales</taxon>
        <taxon>Erythrobacteraceae</taxon>
        <taxon>Erythrobacter/Porphyrobacter group</taxon>
        <taxon>Erythrobacter</taxon>
    </lineage>
</organism>
<name>A0A074M5D4_9SPHN</name>
<dbReference type="EMBL" id="JMIX01000013">
    <property type="protein sequence ID" value="KEO89921.1"/>
    <property type="molecule type" value="Genomic_DNA"/>
</dbReference>
<dbReference type="RefSeq" id="WP_034906143.1">
    <property type="nucleotide sequence ID" value="NZ_CP017057.1"/>
</dbReference>
<sequence>MTAEAAILALLEERAPGRTICPTEAAKALAGAGGDWRARMNEVHIGVDTLLEAGEIALSWKGEPLGQRRGAYRIARR</sequence>
<dbReference type="OrthoDB" id="34459at2"/>